<keyword evidence="1" id="KW-0175">Coiled coil</keyword>
<evidence type="ECO:0000313" key="5">
    <source>
        <dbReference type="Proteomes" id="UP000663828"/>
    </source>
</evidence>
<dbReference type="Gene3D" id="1.25.40.20">
    <property type="entry name" value="Ankyrin repeat-containing domain"/>
    <property type="match status" value="1"/>
</dbReference>
<dbReference type="EMBL" id="CAJNOJ010000014">
    <property type="protein sequence ID" value="CAF0808629.1"/>
    <property type="molecule type" value="Genomic_DNA"/>
</dbReference>
<dbReference type="EMBL" id="CAJNOR010000104">
    <property type="protein sequence ID" value="CAF0798256.1"/>
    <property type="molecule type" value="Genomic_DNA"/>
</dbReference>
<dbReference type="InterPro" id="IPR002110">
    <property type="entry name" value="Ankyrin_rpt"/>
</dbReference>
<dbReference type="SUPFAM" id="SSF48403">
    <property type="entry name" value="Ankyrin repeat"/>
    <property type="match status" value="1"/>
</dbReference>
<proteinExistence type="predicted"/>
<feature type="region of interest" description="Disordered" evidence="2">
    <location>
        <begin position="1"/>
        <end position="27"/>
    </location>
</feature>
<dbReference type="Proteomes" id="UP000663852">
    <property type="component" value="Unassembled WGS sequence"/>
</dbReference>
<accession>A0A813SEK6</accession>
<comment type="caution">
    <text evidence="3">The sequence shown here is derived from an EMBL/GenBank/DDBJ whole genome shotgun (WGS) entry which is preliminary data.</text>
</comment>
<evidence type="ECO:0000256" key="1">
    <source>
        <dbReference type="SAM" id="Coils"/>
    </source>
</evidence>
<gene>
    <name evidence="4" type="ORF">EDS130_LOCUS5231</name>
    <name evidence="3" type="ORF">XAT740_LOCUS2840</name>
</gene>
<evidence type="ECO:0000313" key="4">
    <source>
        <dbReference type="EMBL" id="CAF0808629.1"/>
    </source>
</evidence>
<sequence>MSRESISVSSTRSKHSEPSKYNRSLKPLARVPPVPDEILAQLLKFRIDGQPINARNVGEVYPGLDNLLVRCLRTGDDRQLNSRLNRNLKPEYLLITGKHIHISVCARTQDILENLISMGATLDLHFYEPTHKEELELMCKFGYDINERLPKYNNQTPISFFIHKNSSVSMFDVLVKNGARFDIQDDHGQTCLHIACQSAITDAVFEFIVNNTPDFCLNIRNQIGSTPLDLAYLATYEQASLSRMRRLHLLLSRTESKLTRYGMREPNLLSTKQYKLFNILACKEFLLKYRLRDIFDPSVRALTWCIFLFYDVLRACEQPSTDLKEGIIRQRLDNYLVSMIENGEISLNKLIFRPNPCVDNPFYLLSSTSNAIERQNSILHIAQLKNRLSRLRAQTLTLKALCRIKIKGQVQSYPNNIVKIDSISKILQAYLTFYNPFLKSDVTK</sequence>
<dbReference type="AlphaFoldDB" id="A0A813SEK6"/>
<dbReference type="OrthoDB" id="10254947at2759"/>
<dbReference type="InterPro" id="IPR036770">
    <property type="entry name" value="Ankyrin_rpt-contain_sf"/>
</dbReference>
<keyword evidence="5" id="KW-1185">Reference proteome</keyword>
<name>A0A813SEK6_ADIRI</name>
<evidence type="ECO:0000313" key="3">
    <source>
        <dbReference type="EMBL" id="CAF0798256.1"/>
    </source>
</evidence>
<feature type="coiled-coil region" evidence="1">
    <location>
        <begin position="374"/>
        <end position="401"/>
    </location>
</feature>
<dbReference type="Pfam" id="PF12796">
    <property type="entry name" value="Ank_2"/>
    <property type="match status" value="1"/>
</dbReference>
<dbReference type="Proteomes" id="UP000663828">
    <property type="component" value="Unassembled WGS sequence"/>
</dbReference>
<organism evidence="3 5">
    <name type="scientific">Adineta ricciae</name>
    <name type="common">Rotifer</name>
    <dbReference type="NCBI Taxonomy" id="249248"/>
    <lineage>
        <taxon>Eukaryota</taxon>
        <taxon>Metazoa</taxon>
        <taxon>Spiralia</taxon>
        <taxon>Gnathifera</taxon>
        <taxon>Rotifera</taxon>
        <taxon>Eurotatoria</taxon>
        <taxon>Bdelloidea</taxon>
        <taxon>Adinetida</taxon>
        <taxon>Adinetidae</taxon>
        <taxon>Adineta</taxon>
    </lineage>
</organism>
<feature type="compositionally biased region" description="Low complexity" evidence="2">
    <location>
        <begin position="1"/>
        <end position="11"/>
    </location>
</feature>
<evidence type="ECO:0000256" key="2">
    <source>
        <dbReference type="SAM" id="MobiDB-lite"/>
    </source>
</evidence>
<protein>
    <submittedName>
        <fullName evidence="3">Uncharacterized protein</fullName>
    </submittedName>
</protein>
<reference evidence="3" key="1">
    <citation type="submission" date="2021-02" db="EMBL/GenBank/DDBJ databases">
        <authorList>
            <person name="Nowell W R."/>
        </authorList>
    </citation>
    <scope>NUCLEOTIDE SEQUENCE</scope>
</reference>